<proteinExistence type="predicted"/>
<evidence type="ECO:0000256" key="1">
    <source>
        <dbReference type="SAM" id="MobiDB-lite"/>
    </source>
</evidence>
<comment type="caution">
    <text evidence="2">The sequence shown here is derived from an EMBL/GenBank/DDBJ whole genome shotgun (WGS) entry which is preliminary data.</text>
</comment>
<keyword evidence="3" id="KW-1185">Reference proteome</keyword>
<gene>
    <name evidence="2" type="ORF">M878_44875</name>
</gene>
<dbReference type="Proteomes" id="UP000017984">
    <property type="component" value="Chromosome"/>
</dbReference>
<reference evidence="2 3" key="1">
    <citation type="journal article" date="2014" name="Genome Announc.">
        <title>Draft Genome Sequence of Streptomyces roseochromogenes subsp. oscitans DS 12.976, Producer of the Aminocoumarin Antibiotic Clorobiocin.</title>
        <authorList>
            <person name="Ruckert C."/>
            <person name="Kalinowski J."/>
            <person name="Heide L."/>
            <person name="Apel A.K."/>
        </authorList>
    </citation>
    <scope>NUCLEOTIDE SEQUENCE [LARGE SCALE GENOMIC DNA]</scope>
    <source>
        <strain evidence="2 3">DS 12.976</strain>
    </source>
</reference>
<evidence type="ECO:0000313" key="3">
    <source>
        <dbReference type="Proteomes" id="UP000017984"/>
    </source>
</evidence>
<name>V6JF48_STRRC</name>
<accession>V6JF48</accession>
<sequence length="141" mass="15214">MITGLVEDTARWFLLQVTLLAGSGRMLMGTAHGGVDAQVPHDRALRISQGLEPGENLVPDAVSLPPAKQGADPAPRPVLDGHVPPWHPGSDPEPDAVDQLPPGPDRRPPGHATYTLTDDGRALLTALEHIRTWWQQRKPVT</sequence>
<dbReference type="HOGENOM" id="CLU_1824284_0_0_11"/>
<organism evidence="2 3">
    <name type="scientific">Streptomyces roseochromogenus subsp. oscitans DS 12.976</name>
    <dbReference type="NCBI Taxonomy" id="1352936"/>
    <lineage>
        <taxon>Bacteria</taxon>
        <taxon>Bacillati</taxon>
        <taxon>Actinomycetota</taxon>
        <taxon>Actinomycetes</taxon>
        <taxon>Kitasatosporales</taxon>
        <taxon>Streptomycetaceae</taxon>
        <taxon>Streptomyces</taxon>
    </lineage>
</organism>
<protein>
    <submittedName>
        <fullName evidence="2">Uncharacterized protein</fullName>
    </submittedName>
</protein>
<dbReference type="EMBL" id="AWQX01000391">
    <property type="protein sequence ID" value="EST18455.1"/>
    <property type="molecule type" value="Genomic_DNA"/>
</dbReference>
<feature type="region of interest" description="Disordered" evidence="1">
    <location>
        <begin position="54"/>
        <end position="112"/>
    </location>
</feature>
<dbReference type="AlphaFoldDB" id="V6JF48"/>
<evidence type="ECO:0000313" key="2">
    <source>
        <dbReference type="EMBL" id="EST18455.1"/>
    </source>
</evidence>